<evidence type="ECO:0000256" key="1">
    <source>
        <dbReference type="SAM" id="SignalP"/>
    </source>
</evidence>
<evidence type="ECO:0000313" key="2">
    <source>
        <dbReference type="EMBL" id="XDU98943.1"/>
    </source>
</evidence>
<feature type="chain" id="PRO_5044282803" evidence="1">
    <location>
        <begin position="24"/>
        <end position="126"/>
    </location>
</feature>
<protein>
    <submittedName>
        <fullName evidence="2">Uncharacterized protein</fullName>
    </submittedName>
</protein>
<dbReference type="RefSeq" id="WP_367773145.1">
    <property type="nucleotide sequence ID" value="NZ_CP165626.1"/>
</dbReference>
<name>A0AB39WAJ4_9FLAO</name>
<keyword evidence="1" id="KW-0732">Signal</keyword>
<gene>
    <name evidence="2" type="ORF">AB3G39_00930</name>
</gene>
<sequence>MRKIKLIIGLMLFFNIFSGTLYAQTKAINTEDSLLKDSIYIANKKKVSNFSLKQFDQLFFEFSSKKGMPDFILTKKEFYNYTIQIGAFSDRLAVLYPAEKEAAEASKRKWFAESYQDYLLSKASHK</sequence>
<organism evidence="2">
    <name type="scientific">Flavobacterium sp. WC2416</name>
    <dbReference type="NCBI Taxonomy" id="3234141"/>
    <lineage>
        <taxon>Bacteria</taxon>
        <taxon>Pseudomonadati</taxon>
        <taxon>Bacteroidota</taxon>
        <taxon>Flavobacteriia</taxon>
        <taxon>Flavobacteriales</taxon>
        <taxon>Flavobacteriaceae</taxon>
        <taxon>Flavobacterium</taxon>
    </lineage>
</organism>
<reference evidence="2" key="1">
    <citation type="submission" date="2024-07" db="EMBL/GenBank/DDBJ databases">
        <authorList>
            <person name="Biller S.J."/>
        </authorList>
    </citation>
    <scope>NUCLEOTIDE SEQUENCE</scope>
    <source>
        <strain evidence="2">WC2416</strain>
    </source>
</reference>
<dbReference type="EMBL" id="CP165626">
    <property type="protein sequence ID" value="XDU98943.1"/>
    <property type="molecule type" value="Genomic_DNA"/>
</dbReference>
<proteinExistence type="predicted"/>
<feature type="signal peptide" evidence="1">
    <location>
        <begin position="1"/>
        <end position="23"/>
    </location>
</feature>
<dbReference type="AlphaFoldDB" id="A0AB39WAJ4"/>
<accession>A0AB39WAJ4</accession>